<dbReference type="EMBL" id="JAWLNX010000022">
    <property type="protein sequence ID" value="MEB3370852.1"/>
    <property type="molecule type" value="Genomic_DNA"/>
</dbReference>
<organism evidence="2 3">
    <name type="scientific">Saccharopolyspora mangrovi</name>
    <dbReference type="NCBI Taxonomy" id="3082379"/>
    <lineage>
        <taxon>Bacteria</taxon>
        <taxon>Bacillati</taxon>
        <taxon>Actinomycetota</taxon>
        <taxon>Actinomycetes</taxon>
        <taxon>Pseudonocardiales</taxon>
        <taxon>Pseudonocardiaceae</taxon>
        <taxon>Saccharopolyspora</taxon>
    </lineage>
</organism>
<keyword evidence="3" id="KW-1185">Reference proteome</keyword>
<dbReference type="PANTHER" id="PTHR12993:SF11">
    <property type="entry name" value="N-ACETYLGLUCOSAMINYL-PHOSPHATIDYLINOSITOL DE-N-ACETYLASE"/>
    <property type="match status" value="1"/>
</dbReference>
<gene>
    <name evidence="2" type="ORF">R4I43_25955</name>
</gene>
<dbReference type="Proteomes" id="UP001327093">
    <property type="component" value="Unassembled WGS sequence"/>
</dbReference>
<accession>A0ABU6AH35</accession>
<comment type="caution">
    <text evidence="2">The sequence shown here is derived from an EMBL/GenBank/DDBJ whole genome shotgun (WGS) entry which is preliminary data.</text>
</comment>
<dbReference type="InterPro" id="IPR003737">
    <property type="entry name" value="GlcNAc_PI_deacetylase-related"/>
</dbReference>
<sequence>MSMPSLLGVFAHPDDESLSAGGVLACHAQAGARTGVVTATWVQDTPRAAELGQALRILGAGTPRLLGYADARVPESAPGCPRLVKAPLEEAVHRLVAQLREFRPEVVITHDAHDAHGGLSGDPDHVHTHRITVLAVHAAGLDQLYPDTGPAWQPQAGYSVTHPHSELAAHRGLVGRRKAVHTVPDEQVTASVDVAEWLGVKTAAVLAHRSEVQRGGLPAQLGALDPVARRELFGTEHFLRHAVGHLPAVEREPIAQPVTAG</sequence>
<dbReference type="PANTHER" id="PTHR12993">
    <property type="entry name" value="N-ACETYLGLUCOSAMINYL-PHOSPHATIDYLINOSITOL DE-N-ACETYLASE-RELATED"/>
    <property type="match status" value="1"/>
</dbReference>
<dbReference type="Gene3D" id="3.40.50.10320">
    <property type="entry name" value="LmbE-like"/>
    <property type="match status" value="1"/>
</dbReference>
<name>A0ABU6AH35_9PSEU</name>
<evidence type="ECO:0000313" key="2">
    <source>
        <dbReference type="EMBL" id="MEB3370852.1"/>
    </source>
</evidence>
<dbReference type="InterPro" id="IPR024078">
    <property type="entry name" value="LmbE-like_dom_sf"/>
</dbReference>
<reference evidence="2 3" key="1">
    <citation type="submission" date="2023-10" db="EMBL/GenBank/DDBJ databases">
        <title>Saccharopolyspora sp. nov., isolated from mangrove soil.</title>
        <authorList>
            <person name="Lu Y."/>
            <person name="Liu W."/>
        </authorList>
    </citation>
    <scope>NUCLEOTIDE SEQUENCE [LARGE SCALE GENOMIC DNA]</scope>
    <source>
        <strain evidence="2 3">S2-29</strain>
    </source>
</reference>
<dbReference type="Pfam" id="PF02585">
    <property type="entry name" value="PIG-L"/>
    <property type="match status" value="1"/>
</dbReference>
<proteinExistence type="predicted"/>
<dbReference type="SUPFAM" id="SSF102588">
    <property type="entry name" value="LmbE-like"/>
    <property type="match status" value="1"/>
</dbReference>
<keyword evidence="1" id="KW-0862">Zinc</keyword>
<protein>
    <submittedName>
        <fullName evidence="2">PIG-L deacetylase family protein</fullName>
    </submittedName>
</protein>
<evidence type="ECO:0000313" key="3">
    <source>
        <dbReference type="Proteomes" id="UP001327093"/>
    </source>
</evidence>
<dbReference type="RefSeq" id="WP_324268318.1">
    <property type="nucleotide sequence ID" value="NZ_JAWLNX010000022.1"/>
</dbReference>
<evidence type="ECO:0000256" key="1">
    <source>
        <dbReference type="ARBA" id="ARBA00022833"/>
    </source>
</evidence>